<name>A0A0U3QD31_9MICC</name>
<dbReference type="AlphaFoldDB" id="A0A0U3QD31"/>
<reference evidence="1 2" key="1">
    <citation type="submission" date="2015-12" db="EMBL/GenBank/DDBJ databases">
        <authorList>
            <person name="Shamseldin A."/>
            <person name="Moawad H."/>
            <person name="Abd El-Rahim W.M."/>
            <person name="Sadowsky M.J."/>
        </authorList>
    </citation>
    <scope>NUCLEOTIDE SEQUENCE [LARGE SCALE GENOMIC DNA]</scope>
    <source>
        <strain evidence="1 2">Ar51</strain>
    </source>
</reference>
<evidence type="ECO:0008006" key="3">
    <source>
        <dbReference type="Google" id="ProtNLM"/>
    </source>
</evidence>
<protein>
    <recommendedName>
        <fullName evidence="3">Phage tail protein</fullName>
    </recommendedName>
</protein>
<proteinExistence type="predicted"/>
<sequence length="287" mass="30722">MTRTRTVTVDGLTFSEDGWTSPDGYTLWLDDIPGWKDGPAVHRERAARMNAHGEFSERGWRDARLVTIQGDATCPSEEVTALAEQQLAAVLADGLAGVLEVTDTATVPMSCGTYLFSEPKIGYKNDTTLTYQIQFICPKPRKYGAPVNAVTGVSTAGGGLEYPLGDPLDYGAAGNPGTVTLVNTGTADTAPAFTVSAGTTDMPFGFSITHVQSGNRLVYSDPVLLGQTVRLDTSDGSVLLEGYADRSAKLTVREWTRLARNTSGTWLFEATGSTGAQMIAEVRPAWW</sequence>
<dbReference type="RefSeq" id="WP_058932167.1">
    <property type="nucleotide sequence ID" value="NZ_CP013747.1"/>
</dbReference>
<dbReference type="STRING" id="121292.AU252_19740"/>
<accession>A0A0U3QD31</accession>
<dbReference type="EMBL" id="CP013747">
    <property type="protein sequence ID" value="ALV43114.1"/>
    <property type="molecule type" value="Genomic_DNA"/>
</dbReference>
<dbReference type="KEGG" id="psul:AU252_19740"/>
<evidence type="ECO:0000313" key="2">
    <source>
        <dbReference type="Proteomes" id="UP000065151"/>
    </source>
</evidence>
<gene>
    <name evidence="1" type="ORF">AU252_19740</name>
</gene>
<dbReference type="Proteomes" id="UP000065151">
    <property type="component" value="Chromosome"/>
</dbReference>
<organism evidence="1">
    <name type="scientific">Pseudarthrobacter sulfonivorans</name>
    <dbReference type="NCBI Taxonomy" id="121292"/>
    <lineage>
        <taxon>Bacteria</taxon>
        <taxon>Bacillati</taxon>
        <taxon>Actinomycetota</taxon>
        <taxon>Actinomycetes</taxon>
        <taxon>Micrococcales</taxon>
        <taxon>Micrococcaceae</taxon>
        <taxon>Pseudarthrobacter</taxon>
    </lineage>
</organism>
<evidence type="ECO:0000313" key="1">
    <source>
        <dbReference type="EMBL" id="ALV43114.1"/>
    </source>
</evidence>